<evidence type="ECO:0000256" key="3">
    <source>
        <dbReference type="ARBA" id="ARBA00022692"/>
    </source>
</evidence>
<dbReference type="Ensembl" id="ENSAOCT00000001197.2">
    <property type="protein sequence ID" value="ENSAOCP00000025048.2"/>
    <property type="gene ID" value="ENSAOCG00000012365.2"/>
</dbReference>
<dbReference type="GeneTree" id="ENSGT01030000234556"/>
<keyword evidence="15" id="KW-1185">Reference proteome</keyword>
<dbReference type="GO" id="GO:0005886">
    <property type="term" value="C:plasma membrane"/>
    <property type="evidence" value="ECO:0007669"/>
    <property type="project" value="TreeGrafter"/>
</dbReference>
<dbReference type="AlphaFoldDB" id="A0A3Q1CH95"/>
<feature type="region of interest" description="Disordered" evidence="10">
    <location>
        <begin position="214"/>
        <end position="264"/>
    </location>
</feature>
<dbReference type="Proteomes" id="UP001501940">
    <property type="component" value="Chromosome 14"/>
</dbReference>
<dbReference type="InterPro" id="IPR000920">
    <property type="entry name" value="Myelin_P0-rel"/>
</dbReference>
<evidence type="ECO:0000256" key="9">
    <source>
        <dbReference type="ARBA" id="ARBA00023319"/>
    </source>
</evidence>
<keyword evidence="7" id="KW-1015">Disulfide bond</keyword>
<evidence type="ECO:0000256" key="6">
    <source>
        <dbReference type="ARBA" id="ARBA00023136"/>
    </source>
</evidence>
<dbReference type="Pfam" id="PF07686">
    <property type="entry name" value="V-set"/>
    <property type="match status" value="1"/>
</dbReference>
<dbReference type="SUPFAM" id="SSF48726">
    <property type="entry name" value="Immunoglobulin"/>
    <property type="match status" value="1"/>
</dbReference>
<dbReference type="Gene3D" id="2.60.40.10">
    <property type="entry name" value="Immunoglobulins"/>
    <property type="match status" value="1"/>
</dbReference>
<dbReference type="PRINTS" id="PR00213">
    <property type="entry name" value="MYELINP0"/>
</dbReference>
<keyword evidence="9" id="KW-0393">Immunoglobulin domain</keyword>
<feature type="chain" id="PRO_5043456167" description="Ig-like domain-containing protein" evidence="12">
    <location>
        <begin position="28"/>
        <end position="264"/>
    </location>
</feature>
<comment type="similarity">
    <text evidence="2">Belongs to the myelin P0 protein family.</text>
</comment>
<dbReference type="InterPro" id="IPR036179">
    <property type="entry name" value="Ig-like_dom_sf"/>
</dbReference>
<dbReference type="GO" id="GO:0098609">
    <property type="term" value="P:cell-cell adhesion"/>
    <property type="evidence" value="ECO:0007669"/>
    <property type="project" value="TreeGrafter"/>
</dbReference>
<dbReference type="PANTHER" id="PTHR13869">
    <property type="entry name" value="MYELIN P0 RELATED"/>
    <property type="match status" value="1"/>
</dbReference>
<dbReference type="InterPro" id="IPR003599">
    <property type="entry name" value="Ig_sub"/>
</dbReference>
<accession>A0A3Q1CH95</accession>
<evidence type="ECO:0000256" key="4">
    <source>
        <dbReference type="ARBA" id="ARBA00022729"/>
    </source>
</evidence>
<dbReference type="InterPro" id="IPR007110">
    <property type="entry name" value="Ig-like_dom"/>
</dbReference>
<feature type="transmembrane region" description="Helical" evidence="11">
    <location>
        <begin position="153"/>
        <end position="177"/>
    </location>
</feature>
<organism evidence="14 15">
    <name type="scientific">Amphiprion ocellaris</name>
    <name type="common">Clown anemonefish</name>
    <dbReference type="NCBI Taxonomy" id="80972"/>
    <lineage>
        <taxon>Eukaryota</taxon>
        <taxon>Metazoa</taxon>
        <taxon>Chordata</taxon>
        <taxon>Craniata</taxon>
        <taxon>Vertebrata</taxon>
        <taxon>Euteleostomi</taxon>
        <taxon>Actinopterygii</taxon>
        <taxon>Neopterygii</taxon>
        <taxon>Teleostei</taxon>
        <taxon>Neoteleostei</taxon>
        <taxon>Acanthomorphata</taxon>
        <taxon>Ovalentaria</taxon>
        <taxon>Pomacentridae</taxon>
        <taxon>Amphiprion</taxon>
    </lineage>
</organism>
<reference evidence="14" key="3">
    <citation type="submission" date="2025-09" db="UniProtKB">
        <authorList>
            <consortium name="Ensembl"/>
        </authorList>
    </citation>
    <scope>IDENTIFICATION</scope>
</reference>
<dbReference type="STRING" id="80972.ENSAOCP00000025048"/>
<protein>
    <recommendedName>
        <fullName evidence="13">Ig-like domain-containing protein</fullName>
    </recommendedName>
</protein>
<keyword evidence="3 11" id="KW-0812">Transmembrane</keyword>
<dbReference type="InterPro" id="IPR013106">
    <property type="entry name" value="Ig_V-set"/>
</dbReference>
<dbReference type="PROSITE" id="PS50835">
    <property type="entry name" value="IG_LIKE"/>
    <property type="match status" value="1"/>
</dbReference>
<keyword evidence="5 11" id="KW-1133">Transmembrane helix</keyword>
<keyword evidence="6 11" id="KW-0472">Membrane</keyword>
<evidence type="ECO:0000256" key="12">
    <source>
        <dbReference type="SAM" id="SignalP"/>
    </source>
</evidence>
<name>A0A3Q1CH95_AMPOC</name>
<dbReference type="KEGG" id="aoce:111579866"/>
<dbReference type="PANTHER" id="PTHR13869:SF21">
    <property type="entry name" value="MYELIN PROTEIN ZERO-LIKE PROTEIN 2"/>
    <property type="match status" value="1"/>
</dbReference>
<keyword evidence="8" id="KW-0325">Glycoprotein</keyword>
<feature type="compositionally biased region" description="Acidic residues" evidence="10">
    <location>
        <begin position="223"/>
        <end position="264"/>
    </location>
</feature>
<evidence type="ECO:0000313" key="15">
    <source>
        <dbReference type="Proteomes" id="UP001501940"/>
    </source>
</evidence>
<proteinExistence type="inferred from homology"/>
<dbReference type="OMA" id="DVHGVNG"/>
<dbReference type="SMART" id="SM00409">
    <property type="entry name" value="IG"/>
    <property type="match status" value="1"/>
</dbReference>
<keyword evidence="4 12" id="KW-0732">Signal</keyword>
<evidence type="ECO:0000259" key="13">
    <source>
        <dbReference type="PROSITE" id="PS50835"/>
    </source>
</evidence>
<evidence type="ECO:0000256" key="8">
    <source>
        <dbReference type="ARBA" id="ARBA00023180"/>
    </source>
</evidence>
<dbReference type="RefSeq" id="XP_023143144.2">
    <property type="nucleotide sequence ID" value="XM_023287376.3"/>
</dbReference>
<dbReference type="GeneID" id="111579866"/>
<evidence type="ECO:0000256" key="11">
    <source>
        <dbReference type="SAM" id="Phobius"/>
    </source>
</evidence>
<reference evidence="14 15" key="1">
    <citation type="submission" date="2022-01" db="EMBL/GenBank/DDBJ databases">
        <title>A chromosome-scale genome assembly of the false clownfish, Amphiprion ocellaris.</title>
        <authorList>
            <person name="Ryu T."/>
        </authorList>
    </citation>
    <scope>NUCLEOTIDE SEQUENCE [LARGE SCALE GENOMIC DNA]</scope>
</reference>
<feature type="signal peptide" evidence="12">
    <location>
        <begin position="1"/>
        <end position="27"/>
    </location>
</feature>
<evidence type="ECO:0000256" key="10">
    <source>
        <dbReference type="SAM" id="MobiDB-lite"/>
    </source>
</evidence>
<evidence type="ECO:0000313" key="14">
    <source>
        <dbReference type="Ensembl" id="ENSAOCP00000025048.2"/>
    </source>
</evidence>
<feature type="domain" description="Ig-like" evidence="13">
    <location>
        <begin position="20"/>
        <end position="146"/>
    </location>
</feature>
<reference evidence="14" key="2">
    <citation type="submission" date="2025-08" db="UniProtKB">
        <authorList>
            <consortium name="Ensembl"/>
        </authorList>
    </citation>
    <scope>IDENTIFICATION</scope>
</reference>
<dbReference type="FunFam" id="2.60.40.10:FF:000193">
    <property type="entry name" value="Myelin protein zero-like 1 like"/>
    <property type="match status" value="1"/>
</dbReference>
<evidence type="ECO:0000256" key="5">
    <source>
        <dbReference type="ARBA" id="ARBA00022989"/>
    </source>
</evidence>
<sequence>MLCPMSRIWAVLLLGGLLAPGLRPVSGIDISTPSSVEAVNGTNVKLKCTFSSKYPVSPQSVTVSWNFRPLNSGSDESVFYYHEAPYPPQTGRFKGHAVWSGDIMRRDASITLQEVPPTFNGTFVCQVRNRPDVHGNSGEIDFRVVNKVSLSEIGILAAAVGGACGIIIVLLGIFVAVRYCKKSRMANDIELHSQEQEWKDPTVCLPEEAVHLKIVEKEKEAESSDDEESEPSSGDDEEEEGLDGDGDDDDDDDDDDDGGDDDDD</sequence>
<comment type="subcellular location">
    <subcellularLocation>
        <location evidence="1">Membrane</location>
        <topology evidence="1">Single-pass type I membrane protein</topology>
    </subcellularLocation>
</comment>
<dbReference type="InterPro" id="IPR013783">
    <property type="entry name" value="Ig-like_fold"/>
</dbReference>
<evidence type="ECO:0000256" key="1">
    <source>
        <dbReference type="ARBA" id="ARBA00004479"/>
    </source>
</evidence>
<evidence type="ECO:0000256" key="7">
    <source>
        <dbReference type="ARBA" id="ARBA00023157"/>
    </source>
</evidence>
<evidence type="ECO:0000256" key="2">
    <source>
        <dbReference type="ARBA" id="ARBA00007180"/>
    </source>
</evidence>